<name>A0AAV5TJH6_9BILA</name>
<organism evidence="1 2">
    <name type="scientific">Pristionchus entomophagus</name>
    <dbReference type="NCBI Taxonomy" id="358040"/>
    <lineage>
        <taxon>Eukaryota</taxon>
        <taxon>Metazoa</taxon>
        <taxon>Ecdysozoa</taxon>
        <taxon>Nematoda</taxon>
        <taxon>Chromadorea</taxon>
        <taxon>Rhabditida</taxon>
        <taxon>Rhabditina</taxon>
        <taxon>Diplogasteromorpha</taxon>
        <taxon>Diplogasteroidea</taxon>
        <taxon>Neodiplogasteridae</taxon>
        <taxon>Pristionchus</taxon>
    </lineage>
</organism>
<dbReference type="AlphaFoldDB" id="A0AAV5TJH6"/>
<proteinExistence type="predicted"/>
<gene>
    <name evidence="1" type="ORF">PENTCL1PPCAC_16587</name>
</gene>
<accession>A0AAV5TJH6</accession>
<keyword evidence="2" id="KW-1185">Reference proteome</keyword>
<dbReference type="Proteomes" id="UP001432027">
    <property type="component" value="Unassembled WGS sequence"/>
</dbReference>
<evidence type="ECO:0000313" key="2">
    <source>
        <dbReference type="Proteomes" id="UP001432027"/>
    </source>
</evidence>
<reference evidence="1" key="1">
    <citation type="submission" date="2023-10" db="EMBL/GenBank/DDBJ databases">
        <title>Genome assembly of Pristionchus species.</title>
        <authorList>
            <person name="Yoshida K."/>
            <person name="Sommer R.J."/>
        </authorList>
    </citation>
    <scope>NUCLEOTIDE SEQUENCE</scope>
    <source>
        <strain evidence="1">RS0144</strain>
    </source>
</reference>
<evidence type="ECO:0000313" key="1">
    <source>
        <dbReference type="EMBL" id="GMS94412.1"/>
    </source>
</evidence>
<comment type="caution">
    <text evidence="1">The sequence shown here is derived from an EMBL/GenBank/DDBJ whole genome shotgun (WGS) entry which is preliminary data.</text>
</comment>
<protein>
    <submittedName>
        <fullName evidence="1">Uncharacterized protein</fullName>
    </submittedName>
</protein>
<feature type="non-terminal residue" evidence="1">
    <location>
        <position position="110"/>
    </location>
</feature>
<dbReference type="EMBL" id="BTSX01000004">
    <property type="protein sequence ID" value="GMS94412.1"/>
    <property type="molecule type" value="Genomic_DNA"/>
</dbReference>
<sequence>MQFVSSRYLLPPFITALPAPLHEPKSEENMPDVIGELPEEEKELPMAVEHVDTTMNIEEPISNVPSDSTEEDCKIDRLFYRICNFCLLLGVNFDRTRCTHKRCLSLIIMT</sequence>